<dbReference type="SUPFAM" id="SSF55681">
    <property type="entry name" value="Class II aaRS and biotin synthetases"/>
    <property type="match status" value="1"/>
</dbReference>
<dbReference type="Gene3D" id="3.30.930.10">
    <property type="entry name" value="Bira Bifunctional Protein, Domain 2"/>
    <property type="match status" value="1"/>
</dbReference>
<dbReference type="PANTHER" id="PTHR42753:SF2">
    <property type="entry name" value="PROLINE--TRNA LIGASE"/>
    <property type="match status" value="1"/>
</dbReference>
<dbReference type="InterPro" id="IPR050062">
    <property type="entry name" value="Pro-tRNA_synthetase"/>
</dbReference>
<dbReference type="GO" id="GO:0006433">
    <property type="term" value="P:prolyl-tRNA aminoacylation"/>
    <property type="evidence" value="ECO:0007669"/>
    <property type="project" value="TreeGrafter"/>
</dbReference>
<accession>A0A2G5VQX1</accession>
<sequence length="92" mass="9967">MASVEIAHTFHLGTKYSEALGAKFQGKPLDMCCFGIGVSRLLPATIDLLSVSDKALRLPRAISPFDAMIIVKKVSFQGGVEKKSREMSLKIA</sequence>
<keyword evidence="2" id="KW-1185">Reference proteome</keyword>
<dbReference type="AlphaFoldDB" id="A0A2G5VQX1"/>
<comment type="caution">
    <text evidence="1">The sequence shown here is derived from an EMBL/GenBank/DDBJ whole genome shotgun (WGS) entry which is preliminary data.</text>
</comment>
<proteinExistence type="predicted"/>
<dbReference type="EMBL" id="PDUG01000001">
    <property type="protein sequence ID" value="PIC54184.1"/>
    <property type="molecule type" value="Genomic_DNA"/>
</dbReference>
<dbReference type="GO" id="GO:0005739">
    <property type="term" value="C:mitochondrion"/>
    <property type="evidence" value="ECO:0007669"/>
    <property type="project" value="TreeGrafter"/>
</dbReference>
<evidence type="ECO:0008006" key="3">
    <source>
        <dbReference type="Google" id="ProtNLM"/>
    </source>
</evidence>
<gene>
    <name evidence="1" type="primary">Cnig_chr_I.g3543</name>
    <name evidence="1" type="ORF">B9Z55_003543</name>
</gene>
<reference evidence="2" key="1">
    <citation type="submission" date="2017-10" db="EMBL/GenBank/DDBJ databases">
        <title>Rapid genome shrinkage in a self-fertile nematode reveals novel sperm competition proteins.</title>
        <authorList>
            <person name="Yin D."/>
            <person name="Schwarz E.M."/>
            <person name="Thomas C.G."/>
            <person name="Felde R.L."/>
            <person name="Korf I.F."/>
            <person name="Cutter A.D."/>
            <person name="Schartner C.M."/>
            <person name="Ralston E.J."/>
            <person name="Meyer B.J."/>
            <person name="Haag E.S."/>
        </authorList>
    </citation>
    <scope>NUCLEOTIDE SEQUENCE [LARGE SCALE GENOMIC DNA]</scope>
    <source>
        <strain evidence="2">JU1422</strain>
    </source>
</reference>
<dbReference type="PANTHER" id="PTHR42753">
    <property type="entry name" value="MITOCHONDRIAL RIBOSOME PROTEIN L39/PROLYL-TRNA LIGASE FAMILY MEMBER"/>
    <property type="match status" value="1"/>
</dbReference>
<dbReference type="Proteomes" id="UP000230233">
    <property type="component" value="Chromosome I"/>
</dbReference>
<evidence type="ECO:0000313" key="2">
    <source>
        <dbReference type="Proteomes" id="UP000230233"/>
    </source>
</evidence>
<evidence type="ECO:0000313" key="1">
    <source>
        <dbReference type="EMBL" id="PIC54184.1"/>
    </source>
</evidence>
<dbReference type="OrthoDB" id="10267474at2759"/>
<dbReference type="InterPro" id="IPR045864">
    <property type="entry name" value="aa-tRNA-synth_II/BPL/LPL"/>
</dbReference>
<protein>
    <recommendedName>
        <fullName evidence="3">Aminoacyl-tRNA synthetase class II (G/ P/ S/T) domain-containing protein</fullName>
    </recommendedName>
</protein>
<organism evidence="1 2">
    <name type="scientific">Caenorhabditis nigoni</name>
    <dbReference type="NCBI Taxonomy" id="1611254"/>
    <lineage>
        <taxon>Eukaryota</taxon>
        <taxon>Metazoa</taxon>
        <taxon>Ecdysozoa</taxon>
        <taxon>Nematoda</taxon>
        <taxon>Chromadorea</taxon>
        <taxon>Rhabditida</taxon>
        <taxon>Rhabditina</taxon>
        <taxon>Rhabditomorpha</taxon>
        <taxon>Rhabditoidea</taxon>
        <taxon>Rhabditidae</taxon>
        <taxon>Peloderinae</taxon>
        <taxon>Caenorhabditis</taxon>
    </lineage>
</organism>
<dbReference type="GO" id="GO:0004827">
    <property type="term" value="F:proline-tRNA ligase activity"/>
    <property type="evidence" value="ECO:0007669"/>
    <property type="project" value="TreeGrafter"/>
</dbReference>
<name>A0A2G5VQX1_9PELO</name>